<feature type="non-terminal residue" evidence="1">
    <location>
        <position position="1"/>
    </location>
</feature>
<sequence>VVYREKQYSHKRTPFAEKLGASIIIPGKFIGGKK</sequence>
<organism evidence="1">
    <name type="scientific">marine sediment metagenome</name>
    <dbReference type="NCBI Taxonomy" id="412755"/>
    <lineage>
        <taxon>unclassified sequences</taxon>
        <taxon>metagenomes</taxon>
        <taxon>ecological metagenomes</taxon>
    </lineage>
</organism>
<reference evidence="1" key="1">
    <citation type="journal article" date="2015" name="Nature">
        <title>Complex archaea that bridge the gap between prokaryotes and eukaryotes.</title>
        <authorList>
            <person name="Spang A."/>
            <person name="Saw J.H."/>
            <person name="Jorgensen S.L."/>
            <person name="Zaremba-Niedzwiedzka K."/>
            <person name="Martijn J."/>
            <person name="Lind A.E."/>
            <person name="van Eijk R."/>
            <person name="Schleper C."/>
            <person name="Guy L."/>
            <person name="Ettema T.J."/>
        </authorList>
    </citation>
    <scope>NUCLEOTIDE SEQUENCE</scope>
</reference>
<dbReference type="AlphaFoldDB" id="A0A0F9CG95"/>
<accession>A0A0F9CG95</accession>
<dbReference type="EMBL" id="LAZR01046791">
    <property type="protein sequence ID" value="KKK95711.1"/>
    <property type="molecule type" value="Genomic_DNA"/>
</dbReference>
<gene>
    <name evidence="1" type="ORF">LCGC14_2670020</name>
</gene>
<evidence type="ECO:0000313" key="1">
    <source>
        <dbReference type="EMBL" id="KKK95711.1"/>
    </source>
</evidence>
<protein>
    <submittedName>
        <fullName evidence="1">Uncharacterized protein</fullName>
    </submittedName>
</protein>
<comment type="caution">
    <text evidence="1">The sequence shown here is derived from an EMBL/GenBank/DDBJ whole genome shotgun (WGS) entry which is preliminary data.</text>
</comment>
<proteinExistence type="predicted"/>
<name>A0A0F9CG95_9ZZZZ</name>